<dbReference type="InterPro" id="IPR056179">
    <property type="entry name" value="DHQS_C"/>
</dbReference>
<dbReference type="STRING" id="647113.Metok_0735"/>
<name>F8AM28_METOI</name>
<keyword evidence="1 5" id="KW-0028">Amino-acid biosynthesis</keyword>
<comment type="function">
    <text evidence="5">Catalyzes the oxidative deamination and cyclization of 2-amino-3,7-dideoxy-D-threo-hept-6-ulosonic acid (ADH) to yield 3-dehydroquinate (DHQ), which is fed into the canonical shikimic pathway of aromatic amino acid biosynthesis.</text>
</comment>
<dbReference type="PIRSF" id="PIRSF006655">
    <property type="entry name" value="DHQ_synth"/>
    <property type="match status" value="1"/>
</dbReference>
<keyword evidence="9" id="KW-1185">Reference proteome</keyword>
<organism evidence="8 9">
    <name type="scientific">Methanothermococcus okinawensis (strain DSM 14208 / JCM 11175 / IH1)</name>
    <dbReference type="NCBI Taxonomy" id="647113"/>
    <lineage>
        <taxon>Archaea</taxon>
        <taxon>Methanobacteriati</taxon>
        <taxon>Methanobacteriota</taxon>
        <taxon>Methanomada group</taxon>
        <taxon>Methanococci</taxon>
        <taxon>Methanococcales</taxon>
        <taxon>Methanococcaceae</taxon>
        <taxon>Methanothermococcus</taxon>
    </lineage>
</organism>
<dbReference type="GO" id="GO:0102042">
    <property type="term" value="F:dehydroquinate synthase activity"/>
    <property type="evidence" value="ECO:0007669"/>
    <property type="project" value="UniProtKB-EC"/>
</dbReference>
<keyword evidence="3 5" id="KW-0520">NAD</keyword>
<dbReference type="PANTHER" id="PTHR33563">
    <property type="match status" value="1"/>
</dbReference>
<sequence length="370" mass="41488">MLKKGMVNFMKFGWILANDEDWEERKETVKDALESSIPAVMVPKDDIEKVKELGNIKIISNDLDADIVVINKDEDLDILLNAKKLGKETGVYVPIESKEDEEYASDVSKYDYIDYIILEGKDWTIIPLENLIADLFNENVKIVSVANSIEDAKTAYEILEKGVDGVLLIPNDTNDVKDFSRLIEKMNSEKLKLDYAVIKKVEPVGSGDRVCIDTCSMMELGEGMLIGSYSRGLFLVHSETVENPYVATRPFRVNAGPVHAYILCPGNRTRYLSELKAGDSVLIVDKEGMTREGIVGRVKIEKRPLMLIEAEYNGDIIRTILQNAETIRLVGEDGKPISVVDLKEGDKVLIKADENARHFGMAIKETIIEK</sequence>
<dbReference type="AlphaFoldDB" id="F8AM28"/>
<dbReference type="HOGENOM" id="CLU_056379_0_0_2"/>
<dbReference type="GO" id="GO:0003856">
    <property type="term" value="F:3-dehydroquinate synthase activity"/>
    <property type="evidence" value="ECO:0007669"/>
    <property type="project" value="InterPro"/>
</dbReference>
<evidence type="ECO:0000256" key="3">
    <source>
        <dbReference type="ARBA" id="ARBA00023027"/>
    </source>
</evidence>
<dbReference type="InterPro" id="IPR002812">
    <property type="entry name" value="DHQS"/>
</dbReference>
<comment type="similarity">
    <text evidence="5">Belongs to the archaeal-type DHQ synthase family.</text>
</comment>
<dbReference type="KEGG" id="mok:Metok_0735"/>
<evidence type="ECO:0000259" key="7">
    <source>
        <dbReference type="Pfam" id="PF26558"/>
    </source>
</evidence>
<dbReference type="GO" id="GO:0008652">
    <property type="term" value="P:amino acid biosynthetic process"/>
    <property type="evidence" value="ECO:0007669"/>
    <property type="project" value="UniProtKB-KW"/>
</dbReference>
<dbReference type="eggNOG" id="arCOG04353">
    <property type="taxonomic scope" value="Archaea"/>
</dbReference>
<dbReference type="Pfam" id="PF01959">
    <property type="entry name" value="DHQS"/>
    <property type="match status" value="1"/>
</dbReference>
<protein>
    <recommendedName>
        <fullName evidence="5">3-dehydroquinate synthase</fullName>
        <shortName evidence="5">DHQ synthase</shortName>
        <ecNumber evidence="5">1.4.1.24</ecNumber>
    </recommendedName>
    <alternativeName>
        <fullName evidence="5">3-dehydroquinate synthase II</fullName>
    </alternativeName>
</protein>
<dbReference type="GO" id="GO:0051287">
    <property type="term" value="F:NAD binding"/>
    <property type="evidence" value="ECO:0007669"/>
    <property type="project" value="UniProtKB-UniRule"/>
</dbReference>
<dbReference type="EC" id="1.4.1.24" evidence="5"/>
<keyword evidence="2 5" id="KW-0560">Oxidoreductase</keyword>
<dbReference type="NCBIfam" id="NF002624">
    <property type="entry name" value="PRK02290.1-2"/>
    <property type="match status" value="1"/>
</dbReference>
<evidence type="ECO:0000313" key="9">
    <source>
        <dbReference type="Proteomes" id="UP000009296"/>
    </source>
</evidence>
<dbReference type="Proteomes" id="UP000009296">
    <property type="component" value="Chromosome"/>
</dbReference>
<comment type="catalytic activity">
    <reaction evidence="5">
        <text>2-amino-2,3,7-trideoxy-D-lyxo-hept-6-ulosonate + NAD(+) + H2O = 3-dehydroquinate + NH4(+) + NADH + H(+)</text>
        <dbReference type="Rhea" id="RHEA:25956"/>
        <dbReference type="ChEBI" id="CHEBI:15377"/>
        <dbReference type="ChEBI" id="CHEBI:15378"/>
        <dbReference type="ChEBI" id="CHEBI:28938"/>
        <dbReference type="ChEBI" id="CHEBI:32364"/>
        <dbReference type="ChEBI" id="CHEBI:57540"/>
        <dbReference type="ChEBI" id="CHEBI:57945"/>
        <dbReference type="ChEBI" id="CHEBI:58859"/>
        <dbReference type="EC" id="1.4.1.24"/>
    </reaction>
</comment>
<accession>F8AM28</accession>
<feature type="domain" description="3-dehydroquinate synthase C-terminal" evidence="7">
    <location>
        <begin position="196"/>
        <end position="370"/>
    </location>
</feature>
<evidence type="ECO:0000256" key="4">
    <source>
        <dbReference type="ARBA" id="ARBA00023141"/>
    </source>
</evidence>
<evidence type="ECO:0000313" key="8">
    <source>
        <dbReference type="EMBL" id="AEH06712.1"/>
    </source>
</evidence>
<dbReference type="EMBL" id="CP002792">
    <property type="protein sequence ID" value="AEH06712.1"/>
    <property type="molecule type" value="Genomic_DNA"/>
</dbReference>
<dbReference type="HAMAP" id="MF_01244">
    <property type="entry name" value="Arch_DHQ_synthase"/>
    <property type="match status" value="1"/>
</dbReference>
<proteinExistence type="inferred from homology"/>
<evidence type="ECO:0000259" key="6">
    <source>
        <dbReference type="Pfam" id="PF01959"/>
    </source>
</evidence>
<reference evidence="8" key="1">
    <citation type="submission" date="2011-05" db="EMBL/GenBank/DDBJ databases">
        <title>Complete sequence of chromosome of Methanothermococcus okinawensis IH1.</title>
        <authorList>
            <consortium name="US DOE Joint Genome Institute"/>
            <person name="Lucas S."/>
            <person name="Han J."/>
            <person name="Lapidus A."/>
            <person name="Cheng J.-F."/>
            <person name="Goodwin L."/>
            <person name="Pitluck S."/>
            <person name="Peters L."/>
            <person name="Mikhailova N."/>
            <person name="Held B."/>
            <person name="Han C."/>
            <person name="Tapia R."/>
            <person name="Land M."/>
            <person name="Hauser L."/>
            <person name="Kyrpides N."/>
            <person name="Ivanova N."/>
            <person name="Pagani I."/>
            <person name="Sieprawska-Lupa M."/>
            <person name="Takai K."/>
            <person name="Miyazaki J."/>
            <person name="Whitman W."/>
            <person name="Woyke T."/>
        </authorList>
    </citation>
    <scope>NUCLEOTIDE SEQUENCE [LARGE SCALE GENOMIC DNA]</scope>
    <source>
        <strain evidence="8">IH1</strain>
    </source>
</reference>
<gene>
    <name evidence="5" type="primary">aroB'</name>
    <name evidence="8" type="ordered locus">Metok_0735</name>
</gene>
<evidence type="ECO:0000256" key="5">
    <source>
        <dbReference type="HAMAP-Rule" id="MF_01244"/>
    </source>
</evidence>
<evidence type="ECO:0000256" key="2">
    <source>
        <dbReference type="ARBA" id="ARBA00023002"/>
    </source>
</evidence>
<dbReference type="InterPro" id="IPR030960">
    <property type="entry name" value="DHQS/DOIS_N"/>
</dbReference>
<dbReference type="Pfam" id="PF26558">
    <property type="entry name" value="DHQS_2nd"/>
    <property type="match status" value="1"/>
</dbReference>
<dbReference type="PANTHER" id="PTHR33563:SF1">
    <property type="entry name" value="3-DEHYDROQUINATE SYNTHASE"/>
    <property type="match status" value="1"/>
</dbReference>
<dbReference type="NCBIfam" id="NF002627">
    <property type="entry name" value="PRK02290.1-5"/>
    <property type="match status" value="1"/>
</dbReference>
<keyword evidence="4 5" id="KW-0057">Aromatic amino acid biosynthesis</keyword>
<evidence type="ECO:0000256" key="1">
    <source>
        <dbReference type="ARBA" id="ARBA00022605"/>
    </source>
</evidence>
<feature type="domain" description="3-dehydroquinate synthase N-terminal" evidence="6">
    <location>
        <begin position="10"/>
        <end position="182"/>
    </location>
</feature>
<dbReference type="NCBIfam" id="NF002626">
    <property type="entry name" value="PRK02290.1-4"/>
    <property type="match status" value="1"/>
</dbReference>
<dbReference type="GO" id="GO:0009073">
    <property type="term" value="P:aromatic amino acid family biosynthetic process"/>
    <property type="evidence" value="ECO:0007669"/>
    <property type="project" value="UniProtKB-UniRule"/>
</dbReference>